<evidence type="ECO:0000256" key="2">
    <source>
        <dbReference type="ARBA" id="ARBA00005811"/>
    </source>
</evidence>
<dbReference type="GO" id="GO:0022857">
    <property type="term" value="F:transmembrane transporter activity"/>
    <property type="evidence" value="ECO:0007669"/>
    <property type="project" value="InterPro"/>
</dbReference>
<comment type="caution">
    <text evidence="9">The sequence shown here is derived from an EMBL/GenBank/DDBJ whole genome shotgun (WGS) entry which is preliminary data.</text>
</comment>
<dbReference type="AlphaFoldDB" id="A0A368BSE4"/>
<dbReference type="Gene3D" id="3.30.420.270">
    <property type="match status" value="1"/>
</dbReference>
<comment type="subcellular location">
    <subcellularLocation>
        <location evidence="1">Cell membrane</location>
        <topology evidence="1">Single-pass membrane protein</topology>
    </subcellularLocation>
    <subcellularLocation>
        <location evidence="7">Cell membrane</location>
        <topology evidence="7">Single-pass type II membrane protein</topology>
    </subcellularLocation>
</comment>
<gene>
    <name evidence="9" type="ORF">DBW96_03705</name>
</gene>
<evidence type="ECO:0000256" key="7">
    <source>
        <dbReference type="RuleBase" id="RU003879"/>
    </source>
</evidence>
<dbReference type="GO" id="GO:0015031">
    <property type="term" value="P:protein transport"/>
    <property type="evidence" value="ECO:0007669"/>
    <property type="project" value="UniProtKB-KW"/>
</dbReference>
<comment type="similarity">
    <text evidence="2 7">Belongs to the ExbD/TolR family.</text>
</comment>
<feature type="transmembrane region" description="Helical" evidence="8">
    <location>
        <begin position="20"/>
        <end position="39"/>
    </location>
</feature>
<keyword evidence="7" id="KW-0653">Protein transport</keyword>
<evidence type="ECO:0000256" key="1">
    <source>
        <dbReference type="ARBA" id="ARBA00004162"/>
    </source>
</evidence>
<proteinExistence type="inferred from homology"/>
<evidence type="ECO:0000256" key="4">
    <source>
        <dbReference type="ARBA" id="ARBA00022692"/>
    </source>
</evidence>
<keyword evidence="3" id="KW-1003">Cell membrane</keyword>
<evidence type="ECO:0000256" key="3">
    <source>
        <dbReference type="ARBA" id="ARBA00022475"/>
    </source>
</evidence>
<reference evidence="9 10" key="1">
    <citation type="journal article" date="2018" name="Microbiome">
        <title>Fine metagenomic profile of the Mediterranean stratified and mixed water columns revealed by assembly and recruitment.</title>
        <authorList>
            <person name="Haro-Moreno J.M."/>
            <person name="Lopez-Perez M."/>
            <person name="De La Torre J.R."/>
            <person name="Picazo A."/>
            <person name="Camacho A."/>
            <person name="Rodriguez-Valera F."/>
        </authorList>
    </citation>
    <scope>NUCLEOTIDE SEQUENCE [LARGE SCALE GENOMIC DNA]</scope>
    <source>
        <strain evidence="9">MED-G82</strain>
    </source>
</reference>
<name>A0A368BSE4_9GAMM</name>
<evidence type="ECO:0000256" key="5">
    <source>
        <dbReference type="ARBA" id="ARBA00022989"/>
    </source>
</evidence>
<keyword evidence="7" id="KW-0813">Transport</keyword>
<keyword evidence="4 7" id="KW-0812">Transmembrane</keyword>
<keyword evidence="6 8" id="KW-0472">Membrane</keyword>
<dbReference type="EMBL" id="QOPE01000029">
    <property type="protein sequence ID" value="RCL40248.1"/>
    <property type="molecule type" value="Genomic_DNA"/>
</dbReference>
<evidence type="ECO:0000313" key="9">
    <source>
        <dbReference type="EMBL" id="RCL40248.1"/>
    </source>
</evidence>
<dbReference type="Pfam" id="PF02472">
    <property type="entry name" value="ExbD"/>
    <property type="match status" value="1"/>
</dbReference>
<dbReference type="GO" id="GO:0005886">
    <property type="term" value="C:plasma membrane"/>
    <property type="evidence" value="ECO:0007669"/>
    <property type="project" value="UniProtKB-SubCell"/>
</dbReference>
<evidence type="ECO:0000256" key="8">
    <source>
        <dbReference type="SAM" id="Phobius"/>
    </source>
</evidence>
<dbReference type="InterPro" id="IPR003400">
    <property type="entry name" value="ExbD"/>
</dbReference>
<evidence type="ECO:0000313" key="10">
    <source>
        <dbReference type="Proteomes" id="UP000253307"/>
    </source>
</evidence>
<dbReference type="Proteomes" id="UP000253307">
    <property type="component" value="Unassembled WGS sequence"/>
</dbReference>
<evidence type="ECO:0000256" key="6">
    <source>
        <dbReference type="ARBA" id="ARBA00023136"/>
    </source>
</evidence>
<sequence>MIYQPSNQKKLAAEINVVPYIDVMLVLLIIFMILSPLLIQGVDVDLPQTDTTKMSIESEPMVVSINDEGKYFLNLGDESISISLVELKSKVQVIFDANPDIAVVIQSDASTPFDFVAKALASIQAIGVESVGIITTGYES</sequence>
<organism evidence="9 10">
    <name type="scientific">SAR86 cluster bacterium</name>
    <dbReference type="NCBI Taxonomy" id="2030880"/>
    <lineage>
        <taxon>Bacteria</taxon>
        <taxon>Pseudomonadati</taxon>
        <taxon>Pseudomonadota</taxon>
        <taxon>Gammaproteobacteria</taxon>
        <taxon>SAR86 cluster</taxon>
    </lineage>
</organism>
<keyword evidence="5 8" id="KW-1133">Transmembrane helix</keyword>
<accession>A0A368BSE4</accession>
<dbReference type="PANTHER" id="PTHR30558:SF7">
    <property type="entry name" value="TOL-PAL SYSTEM PROTEIN TOLR"/>
    <property type="match status" value="1"/>
</dbReference>
<protein>
    <submittedName>
        <fullName evidence="9">ExbD/TolR family protein</fullName>
    </submittedName>
</protein>
<dbReference type="PANTHER" id="PTHR30558">
    <property type="entry name" value="EXBD MEMBRANE COMPONENT OF PMF-DRIVEN MACROMOLECULE IMPORT SYSTEM"/>
    <property type="match status" value="1"/>
</dbReference>